<dbReference type="Proteomes" id="UP000031526">
    <property type="component" value="Chromosome"/>
</dbReference>
<dbReference type="EMBL" id="CP009313">
    <property type="protein sequence ID" value="AJE40843.1"/>
    <property type="molecule type" value="Genomic_DNA"/>
</dbReference>
<dbReference type="Proteomes" id="UP000325763">
    <property type="component" value="Chromosome"/>
</dbReference>
<protein>
    <submittedName>
        <fullName evidence="3 4">Sortase</fullName>
    </submittedName>
</protein>
<evidence type="ECO:0000256" key="1">
    <source>
        <dbReference type="ARBA" id="ARBA00022801"/>
    </source>
</evidence>
<name>A0A0B5DB63_9ACTN</name>
<gene>
    <name evidence="4" type="ORF">CP978_13170</name>
    <name evidence="3" type="ORF">SNOD_12850</name>
</gene>
<evidence type="ECO:0000313" key="6">
    <source>
        <dbReference type="Proteomes" id="UP000325763"/>
    </source>
</evidence>
<dbReference type="RefSeq" id="WP_043440488.1">
    <property type="nucleotide sequence ID" value="NZ_CP009313.1"/>
</dbReference>
<accession>A0A0B5DB63</accession>
<organism evidence="3 5">
    <name type="scientific">Streptomyces nodosus</name>
    <dbReference type="NCBI Taxonomy" id="40318"/>
    <lineage>
        <taxon>Bacteria</taxon>
        <taxon>Bacillati</taxon>
        <taxon>Actinomycetota</taxon>
        <taxon>Actinomycetes</taxon>
        <taxon>Kitasatosporales</taxon>
        <taxon>Streptomycetaceae</taxon>
        <taxon>Streptomyces</taxon>
    </lineage>
</organism>
<keyword evidence="1" id="KW-0378">Hydrolase</keyword>
<evidence type="ECO:0000256" key="2">
    <source>
        <dbReference type="SAM" id="Phobius"/>
    </source>
</evidence>
<evidence type="ECO:0000313" key="5">
    <source>
        <dbReference type="Proteomes" id="UP000031526"/>
    </source>
</evidence>
<reference evidence="5" key="1">
    <citation type="submission" date="2014-09" db="EMBL/GenBank/DDBJ databases">
        <title>Sequence of the Streptomyces nodosus genome.</title>
        <authorList>
            <person name="Sweeney P."/>
            <person name="Stephens N."/>
            <person name="Murphy C."/>
            <person name="Caffrey P."/>
        </authorList>
    </citation>
    <scope>NUCLEOTIDE SEQUENCE [LARGE SCALE GENOMIC DNA]</scope>
    <source>
        <strain evidence="5">ATCC 14899</strain>
    </source>
</reference>
<dbReference type="STRING" id="40318.SNOD_12850"/>
<dbReference type="Pfam" id="PF04203">
    <property type="entry name" value="Sortase"/>
    <property type="match status" value="1"/>
</dbReference>
<keyword evidence="2" id="KW-0812">Transmembrane</keyword>
<dbReference type="KEGG" id="snq:CP978_13170"/>
<evidence type="ECO:0000313" key="3">
    <source>
        <dbReference type="EMBL" id="AJE40843.1"/>
    </source>
</evidence>
<dbReference type="EMBL" id="CP023747">
    <property type="protein sequence ID" value="QEV39391.1"/>
    <property type="molecule type" value="Genomic_DNA"/>
</dbReference>
<keyword evidence="2" id="KW-0472">Membrane</keyword>
<dbReference type="AlphaFoldDB" id="A0A0B5DB63"/>
<keyword evidence="5" id="KW-1185">Reference proteome</keyword>
<dbReference type="CDD" id="cd05829">
    <property type="entry name" value="Sortase_F"/>
    <property type="match status" value="1"/>
</dbReference>
<proteinExistence type="predicted"/>
<dbReference type="Gene3D" id="2.40.260.10">
    <property type="entry name" value="Sortase"/>
    <property type="match status" value="1"/>
</dbReference>
<dbReference type="InterPro" id="IPR042001">
    <property type="entry name" value="Sortase_F"/>
</dbReference>
<dbReference type="InterPro" id="IPR005754">
    <property type="entry name" value="Sortase"/>
</dbReference>
<reference evidence="4 6" key="3">
    <citation type="submission" date="2017-09" db="EMBL/GenBank/DDBJ databases">
        <title>Streptomyces genome completion.</title>
        <authorList>
            <person name="Lee N."/>
            <person name="Cho B.-K."/>
        </authorList>
    </citation>
    <scope>NUCLEOTIDE SEQUENCE [LARGE SCALE GENOMIC DNA]</scope>
    <source>
        <strain evidence="4 6">ATCC 14899</strain>
    </source>
</reference>
<dbReference type="NCBIfam" id="NF033748">
    <property type="entry name" value="class_F_sortase"/>
    <property type="match status" value="1"/>
</dbReference>
<sequence>MQGHHRSSGTGRLLMGVAWVILLLGLWQWGREITDVHLGTFAPTTGDMAAAGRPPGPELPSAAGPLRKATPLRIDIPVLKVQAPVVSRGLDRQGAVEAPPYDQPGVVGWYAAGVTPGAAGTALLVGHRDTENAPAVFQRLGSLRPGDAVRVVRDDGAVAEFTVEGVKVLSREGFDARQAYGPGKPGRAELRLLTCAGAFDPVSRTYAANVVVSAYLTGSGH</sequence>
<reference evidence="3 5" key="2">
    <citation type="journal article" date="2016" name="Appl. Microbiol. Biotechnol.">
        <title>Exploiting the genome sequence of Streptomyces nodosus for enhanced antibiotic production.</title>
        <authorList>
            <person name="Sweeney P."/>
            <person name="Murphy C.D."/>
            <person name="Caffrey P."/>
        </authorList>
    </citation>
    <scope>NUCLEOTIDE SEQUENCE [LARGE SCALE GENOMIC DNA]</scope>
    <source>
        <strain evidence="3 5">ATCC 14899</strain>
    </source>
</reference>
<dbReference type="InterPro" id="IPR023365">
    <property type="entry name" value="Sortase_dom-sf"/>
</dbReference>
<keyword evidence="2" id="KW-1133">Transmembrane helix</keyword>
<evidence type="ECO:0000313" key="4">
    <source>
        <dbReference type="EMBL" id="QEV39391.1"/>
    </source>
</evidence>
<dbReference type="OrthoDB" id="525039at2"/>
<feature type="transmembrane region" description="Helical" evidence="2">
    <location>
        <begin position="12"/>
        <end position="30"/>
    </location>
</feature>
<dbReference type="GO" id="GO:0016787">
    <property type="term" value="F:hydrolase activity"/>
    <property type="evidence" value="ECO:0007669"/>
    <property type="project" value="UniProtKB-KW"/>
</dbReference>
<dbReference type="SUPFAM" id="SSF63817">
    <property type="entry name" value="Sortase"/>
    <property type="match status" value="1"/>
</dbReference>
<dbReference type="HOGENOM" id="CLU_062592_5_1_11"/>